<reference evidence="7 8" key="1">
    <citation type="submission" date="2017-05" db="EMBL/GenBank/DDBJ databases">
        <title>Complete and WGS of Bordetella genogroups.</title>
        <authorList>
            <person name="Spilker T."/>
            <person name="LiPuma J."/>
        </authorList>
    </citation>
    <scope>NUCLEOTIDE SEQUENCE [LARGE SCALE GENOMIC DNA]</scope>
    <source>
        <strain evidence="7 8">AU10456</strain>
    </source>
</reference>
<proteinExistence type="predicted"/>
<feature type="transmembrane region" description="Helical" evidence="5">
    <location>
        <begin position="364"/>
        <end position="382"/>
    </location>
</feature>
<keyword evidence="2 5" id="KW-0812">Transmembrane</keyword>
<feature type="domain" description="O-antigen ligase-related" evidence="6">
    <location>
        <begin position="187"/>
        <end position="342"/>
    </location>
</feature>
<accession>A0A261TZ19</accession>
<dbReference type="AlphaFoldDB" id="A0A261TZ19"/>
<gene>
    <name evidence="7" type="ORF">CAL25_00185</name>
</gene>
<evidence type="ECO:0000313" key="7">
    <source>
        <dbReference type="EMBL" id="OZI54879.1"/>
    </source>
</evidence>
<evidence type="ECO:0000313" key="8">
    <source>
        <dbReference type="Proteomes" id="UP000216913"/>
    </source>
</evidence>
<keyword evidence="3 5" id="KW-1133">Transmembrane helix</keyword>
<protein>
    <recommendedName>
        <fullName evidence="6">O-antigen ligase-related domain-containing protein</fullName>
    </recommendedName>
</protein>
<organism evidence="7 8">
    <name type="scientific">Bordetella genomosp. 5</name>
    <dbReference type="NCBI Taxonomy" id="1395608"/>
    <lineage>
        <taxon>Bacteria</taxon>
        <taxon>Pseudomonadati</taxon>
        <taxon>Pseudomonadota</taxon>
        <taxon>Betaproteobacteria</taxon>
        <taxon>Burkholderiales</taxon>
        <taxon>Alcaligenaceae</taxon>
        <taxon>Bordetella</taxon>
    </lineage>
</organism>
<evidence type="ECO:0000259" key="6">
    <source>
        <dbReference type="Pfam" id="PF04932"/>
    </source>
</evidence>
<comment type="caution">
    <text evidence="7">The sequence shown here is derived from an EMBL/GenBank/DDBJ whole genome shotgun (WGS) entry which is preliminary data.</text>
</comment>
<feature type="transmembrane region" description="Helical" evidence="5">
    <location>
        <begin position="201"/>
        <end position="217"/>
    </location>
</feature>
<feature type="transmembrane region" description="Helical" evidence="5">
    <location>
        <begin position="154"/>
        <end position="172"/>
    </location>
</feature>
<evidence type="ECO:0000256" key="1">
    <source>
        <dbReference type="ARBA" id="ARBA00004141"/>
    </source>
</evidence>
<evidence type="ECO:0000256" key="5">
    <source>
        <dbReference type="SAM" id="Phobius"/>
    </source>
</evidence>
<feature type="transmembrane region" description="Helical" evidence="5">
    <location>
        <begin position="330"/>
        <end position="352"/>
    </location>
</feature>
<evidence type="ECO:0000256" key="4">
    <source>
        <dbReference type="ARBA" id="ARBA00023136"/>
    </source>
</evidence>
<feature type="transmembrane region" description="Helical" evidence="5">
    <location>
        <begin position="59"/>
        <end position="77"/>
    </location>
</feature>
<dbReference type="Proteomes" id="UP000216913">
    <property type="component" value="Unassembled WGS sequence"/>
</dbReference>
<dbReference type="PANTHER" id="PTHR37422">
    <property type="entry name" value="TEICHURONIC ACID BIOSYNTHESIS PROTEIN TUAE"/>
    <property type="match status" value="1"/>
</dbReference>
<dbReference type="InterPro" id="IPR007016">
    <property type="entry name" value="O-antigen_ligase-rel_domated"/>
</dbReference>
<feature type="transmembrane region" description="Helical" evidence="5">
    <location>
        <begin position="224"/>
        <end position="241"/>
    </location>
</feature>
<dbReference type="EMBL" id="NEVP01000001">
    <property type="protein sequence ID" value="OZI54879.1"/>
    <property type="molecule type" value="Genomic_DNA"/>
</dbReference>
<comment type="subcellular location">
    <subcellularLocation>
        <location evidence="1">Membrane</location>
        <topology evidence="1">Multi-pass membrane protein</topology>
    </subcellularLocation>
</comment>
<sequence length="425" mass="45748">MLKRTPIWLFVSALALMPTLMLSTSTGGSKAYYILLLGSLVLILMMPGSQRAIQRQDRLLCAAFALPLLAAIVSAAANHVWSDVNFERGFRLALGAPLMLLAMQYIGQERLRHALWGVILAGVVSTACVVALIFPDFTERPLTPAFNAVTYGNLMLLMAVIALFSIPIPLLPNARLDKAVKLLTTTATFIGFILTQTRSGWIALPIFIVLALVLFTRMRHPLRLGAALLCLLLGVLALGSLNPTLRDRAELILSETSECMTDNATADTSICVRLQLWRSSLEMAARHPLTGVGSGAAFQQSLREAQQRGEVSEYVASNYGEPHNDLIEAVAVNGALGAIALLLLYFVPAGVFLRRLVTLQAMPLRAAAAMGAATCLGFAIFGQTELMFRGMRTVGFYVVLVMLFAALSSARPARPHTGAQDPGAA</sequence>
<feature type="transmembrane region" description="Helical" evidence="5">
    <location>
        <begin position="89"/>
        <end position="107"/>
    </location>
</feature>
<feature type="transmembrane region" description="Helical" evidence="5">
    <location>
        <begin position="114"/>
        <end position="134"/>
    </location>
</feature>
<name>A0A261TZ19_9BORD</name>
<dbReference type="Pfam" id="PF04932">
    <property type="entry name" value="Wzy_C"/>
    <property type="match status" value="1"/>
</dbReference>
<feature type="transmembrane region" description="Helical" evidence="5">
    <location>
        <begin position="31"/>
        <end position="47"/>
    </location>
</feature>
<evidence type="ECO:0000256" key="3">
    <source>
        <dbReference type="ARBA" id="ARBA00022989"/>
    </source>
</evidence>
<evidence type="ECO:0000256" key="2">
    <source>
        <dbReference type="ARBA" id="ARBA00022692"/>
    </source>
</evidence>
<keyword evidence="4 5" id="KW-0472">Membrane</keyword>
<dbReference type="OrthoDB" id="8576060at2"/>
<keyword evidence="8" id="KW-1185">Reference proteome</keyword>
<feature type="transmembrane region" description="Helical" evidence="5">
    <location>
        <begin position="394"/>
        <end position="410"/>
    </location>
</feature>
<dbReference type="PANTHER" id="PTHR37422:SF17">
    <property type="entry name" value="O-ANTIGEN LIGASE"/>
    <property type="match status" value="1"/>
</dbReference>
<dbReference type="GO" id="GO:0016020">
    <property type="term" value="C:membrane"/>
    <property type="evidence" value="ECO:0007669"/>
    <property type="project" value="UniProtKB-SubCell"/>
</dbReference>
<dbReference type="InterPro" id="IPR051533">
    <property type="entry name" value="WaaL-like"/>
</dbReference>